<keyword evidence="1" id="KW-0812">Transmembrane</keyword>
<dbReference type="AlphaFoldDB" id="Q6AJB5"/>
<dbReference type="STRING" id="177439.DP2836"/>
<keyword evidence="1" id="KW-0472">Membrane</keyword>
<gene>
    <name evidence="3" type="ordered locus">DP2836</name>
</gene>
<feature type="domain" description="Multidrug resistance protein MdtA-like barrel-sandwich hybrid" evidence="2">
    <location>
        <begin position="77"/>
        <end position="217"/>
    </location>
</feature>
<sequence>MSNPTNTFWTKTGNFLLPIAIIACAIAIAFWLIETKPEAQQKPQKKFSTIVEVQQVERGPEHIYIEARGVVGPSKRITITTQITGKILHLDPNFQPGGFLKKDAVMARIDPRDYQFILQQRQAELKSSRSELVLETGNQLVALKELELLGEPVSAEEKHLMLRGPQLKKLHNNLNSDQARYDQAKLNLARTKIRAPFNGTVDSLSSDIGSLVTNGTGLASFTGTDEFWIQLQYR</sequence>
<dbReference type="EMBL" id="CR522870">
    <property type="protein sequence ID" value="CAG37565.1"/>
    <property type="molecule type" value="Genomic_DNA"/>
</dbReference>
<dbReference type="InterPro" id="IPR058625">
    <property type="entry name" value="MdtA-like_BSH"/>
</dbReference>
<name>Q6AJB5_DESPS</name>
<dbReference type="KEGG" id="dps:DP2836"/>
<feature type="transmembrane region" description="Helical" evidence="1">
    <location>
        <begin position="15"/>
        <end position="33"/>
    </location>
</feature>
<keyword evidence="1" id="KW-1133">Transmembrane helix</keyword>
<proteinExistence type="predicted"/>
<evidence type="ECO:0000313" key="3">
    <source>
        <dbReference type="EMBL" id="CAG37565.1"/>
    </source>
</evidence>
<dbReference type="HOGENOM" id="CLU_1183508_0_0_7"/>
<accession>Q6AJB5</accession>
<organism evidence="3 4">
    <name type="scientific">Desulfotalea psychrophila (strain LSv54 / DSM 12343)</name>
    <dbReference type="NCBI Taxonomy" id="177439"/>
    <lineage>
        <taxon>Bacteria</taxon>
        <taxon>Pseudomonadati</taxon>
        <taxon>Thermodesulfobacteriota</taxon>
        <taxon>Desulfobulbia</taxon>
        <taxon>Desulfobulbales</taxon>
        <taxon>Desulfocapsaceae</taxon>
        <taxon>Desulfotalea</taxon>
    </lineage>
</organism>
<dbReference type="OrthoDB" id="9806939at2"/>
<dbReference type="GO" id="GO:0015562">
    <property type="term" value="F:efflux transmembrane transporter activity"/>
    <property type="evidence" value="ECO:0007669"/>
    <property type="project" value="TreeGrafter"/>
</dbReference>
<dbReference type="Pfam" id="PF25917">
    <property type="entry name" value="BSH_RND"/>
    <property type="match status" value="1"/>
</dbReference>
<protein>
    <recommendedName>
        <fullName evidence="2">Multidrug resistance protein MdtA-like barrel-sandwich hybrid domain-containing protein</fullName>
    </recommendedName>
</protein>
<keyword evidence="4" id="KW-1185">Reference proteome</keyword>
<evidence type="ECO:0000313" key="4">
    <source>
        <dbReference type="Proteomes" id="UP000000602"/>
    </source>
</evidence>
<dbReference type="GO" id="GO:1990281">
    <property type="term" value="C:efflux pump complex"/>
    <property type="evidence" value="ECO:0007669"/>
    <property type="project" value="TreeGrafter"/>
</dbReference>
<dbReference type="Proteomes" id="UP000000602">
    <property type="component" value="Chromosome"/>
</dbReference>
<dbReference type="SUPFAM" id="SSF111369">
    <property type="entry name" value="HlyD-like secretion proteins"/>
    <property type="match status" value="1"/>
</dbReference>
<evidence type="ECO:0000256" key="1">
    <source>
        <dbReference type="SAM" id="Phobius"/>
    </source>
</evidence>
<dbReference type="PANTHER" id="PTHR30469">
    <property type="entry name" value="MULTIDRUG RESISTANCE PROTEIN MDTA"/>
    <property type="match status" value="1"/>
</dbReference>
<reference evidence="4" key="1">
    <citation type="journal article" date="2004" name="Environ. Microbiol.">
        <title>The genome of Desulfotalea psychrophila, a sulfate-reducing bacterium from permanently cold Arctic sediments.</title>
        <authorList>
            <person name="Rabus R."/>
            <person name="Ruepp A."/>
            <person name="Frickey T."/>
            <person name="Rattei T."/>
            <person name="Fartmann B."/>
            <person name="Stark M."/>
            <person name="Bauer M."/>
            <person name="Zibat A."/>
            <person name="Lombardot T."/>
            <person name="Becker I."/>
            <person name="Amann J."/>
            <person name="Gellner K."/>
            <person name="Teeling H."/>
            <person name="Leuschner W.D."/>
            <person name="Gloeckner F.-O."/>
            <person name="Lupas A.N."/>
            <person name="Amann R."/>
            <person name="Klenk H.-P."/>
        </authorList>
    </citation>
    <scope>NUCLEOTIDE SEQUENCE [LARGE SCALE GENOMIC DNA]</scope>
    <source>
        <strain evidence="4">DSM 12343 / LSv54</strain>
    </source>
</reference>
<evidence type="ECO:0000259" key="2">
    <source>
        <dbReference type="Pfam" id="PF25917"/>
    </source>
</evidence>
<dbReference type="eggNOG" id="COG0845">
    <property type="taxonomic scope" value="Bacteria"/>
</dbReference>
<dbReference type="RefSeq" id="WP_011190077.1">
    <property type="nucleotide sequence ID" value="NC_006138.1"/>
</dbReference>
<dbReference type="PANTHER" id="PTHR30469:SF12">
    <property type="entry name" value="MULTIDRUG RESISTANCE PROTEIN MDTA"/>
    <property type="match status" value="1"/>
</dbReference>
<dbReference type="Gene3D" id="2.40.50.100">
    <property type="match status" value="2"/>
</dbReference>